<dbReference type="SUPFAM" id="SSF81301">
    <property type="entry name" value="Nucleotidyltransferase"/>
    <property type="match status" value="1"/>
</dbReference>
<gene>
    <name evidence="6" type="ORF">BP5796_03755</name>
</gene>
<dbReference type="InterPro" id="IPR015943">
    <property type="entry name" value="WD40/YVTN_repeat-like_dom_sf"/>
</dbReference>
<dbReference type="InterPro" id="IPR036322">
    <property type="entry name" value="WD40_repeat_dom_sf"/>
</dbReference>
<dbReference type="SMART" id="SM00320">
    <property type="entry name" value="WD40"/>
    <property type="match status" value="6"/>
</dbReference>
<dbReference type="SUPFAM" id="SSF52540">
    <property type="entry name" value="P-loop containing nucleoside triphosphate hydrolases"/>
    <property type="match status" value="1"/>
</dbReference>
<dbReference type="PANTHER" id="PTHR19920">
    <property type="entry name" value="WD40 PROTEIN CIAO1"/>
    <property type="match status" value="1"/>
</dbReference>
<keyword evidence="7" id="KW-1185">Reference proteome</keyword>
<evidence type="ECO:0000256" key="3">
    <source>
        <dbReference type="PROSITE-ProRule" id="PRU00221"/>
    </source>
</evidence>
<feature type="repeat" description="WD" evidence="3">
    <location>
        <begin position="902"/>
        <end position="943"/>
    </location>
</feature>
<dbReference type="AlphaFoldDB" id="A0A3D8SGH0"/>
<dbReference type="InterPro" id="IPR043519">
    <property type="entry name" value="NT_sf"/>
</dbReference>
<protein>
    <recommendedName>
        <fullName evidence="5">RelA/SpoT domain-containing protein</fullName>
    </recommendedName>
</protein>
<evidence type="ECO:0000313" key="7">
    <source>
        <dbReference type="Proteomes" id="UP000256328"/>
    </source>
</evidence>
<dbReference type="PANTHER" id="PTHR19920:SF0">
    <property type="entry name" value="CYTOSOLIC IRON-SULFUR PROTEIN ASSEMBLY PROTEIN CIAO1-RELATED"/>
    <property type="match status" value="1"/>
</dbReference>
<dbReference type="InterPro" id="IPR056884">
    <property type="entry name" value="NPHP3-like_N"/>
</dbReference>
<comment type="caution">
    <text evidence="6">The sequence shown here is derived from an EMBL/GenBank/DDBJ whole genome shotgun (WGS) entry which is preliminary data.</text>
</comment>
<dbReference type="Proteomes" id="UP000256328">
    <property type="component" value="Unassembled WGS sequence"/>
</dbReference>
<organism evidence="6 7">
    <name type="scientific">Coleophoma crateriformis</name>
    <dbReference type="NCBI Taxonomy" id="565419"/>
    <lineage>
        <taxon>Eukaryota</taxon>
        <taxon>Fungi</taxon>
        <taxon>Dikarya</taxon>
        <taxon>Ascomycota</taxon>
        <taxon>Pezizomycotina</taxon>
        <taxon>Leotiomycetes</taxon>
        <taxon>Helotiales</taxon>
        <taxon>Dermateaceae</taxon>
        <taxon>Coleophoma</taxon>
    </lineage>
</organism>
<evidence type="ECO:0000259" key="5">
    <source>
        <dbReference type="SMART" id="SM00954"/>
    </source>
</evidence>
<feature type="repeat" description="WD" evidence="3">
    <location>
        <begin position="1028"/>
        <end position="1069"/>
    </location>
</feature>
<dbReference type="OrthoDB" id="674604at2759"/>
<dbReference type="PROSITE" id="PS00678">
    <property type="entry name" value="WD_REPEATS_1"/>
    <property type="match status" value="3"/>
</dbReference>
<dbReference type="CDD" id="cd00200">
    <property type="entry name" value="WD40"/>
    <property type="match status" value="1"/>
</dbReference>
<evidence type="ECO:0000256" key="4">
    <source>
        <dbReference type="SAM" id="MobiDB-lite"/>
    </source>
</evidence>
<dbReference type="InterPro" id="IPR001680">
    <property type="entry name" value="WD40_rpt"/>
</dbReference>
<dbReference type="PROSITE" id="PS50082">
    <property type="entry name" value="WD_REPEATS_2"/>
    <property type="match status" value="5"/>
</dbReference>
<accession>A0A3D8SGH0</accession>
<feature type="compositionally biased region" description="Low complexity" evidence="4">
    <location>
        <begin position="585"/>
        <end position="595"/>
    </location>
</feature>
<keyword evidence="1 3" id="KW-0853">WD repeat</keyword>
<dbReference type="InterPro" id="IPR027417">
    <property type="entry name" value="P-loop_NTPase"/>
</dbReference>
<dbReference type="Pfam" id="PF04607">
    <property type="entry name" value="RelA_SpoT"/>
    <property type="match status" value="1"/>
</dbReference>
<evidence type="ECO:0000256" key="1">
    <source>
        <dbReference type="ARBA" id="ARBA00022574"/>
    </source>
</evidence>
<dbReference type="CDD" id="cd05399">
    <property type="entry name" value="NT_Rel-Spo_like"/>
    <property type="match status" value="1"/>
</dbReference>
<feature type="region of interest" description="Disordered" evidence="4">
    <location>
        <begin position="585"/>
        <end position="607"/>
    </location>
</feature>
<proteinExistence type="predicted"/>
<dbReference type="Gene3D" id="3.30.460.10">
    <property type="entry name" value="Beta Polymerase, domain 2"/>
    <property type="match status" value="1"/>
</dbReference>
<dbReference type="GO" id="GO:0016226">
    <property type="term" value="P:iron-sulfur cluster assembly"/>
    <property type="evidence" value="ECO:0007669"/>
    <property type="project" value="TreeGrafter"/>
</dbReference>
<dbReference type="GO" id="GO:0097361">
    <property type="term" value="C:cytosolic [4Fe-4S] assembly targeting complex"/>
    <property type="evidence" value="ECO:0007669"/>
    <property type="project" value="TreeGrafter"/>
</dbReference>
<name>A0A3D8SGH0_9HELO</name>
<feature type="repeat" description="WD" evidence="3">
    <location>
        <begin position="944"/>
        <end position="985"/>
    </location>
</feature>
<dbReference type="InterPro" id="IPR020472">
    <property type="entry name" value="WD40_PAC1"/>
</dbReference>
<reference evidence="6 7" key="1">
    <citation type="journal article" date="2018" name="IMA Fungus">
        <title>IMA Genome-F 9: Draft genome sequence of Annulohypoxylon stygium, Aspergillus mulundensis, Berkeleyomyces basicola (syn. Thielaviopsis basicola), Ceratocystis smalleyi, two Cercospora beticola strains, Coleophoma cylindrospora, Fusarium fracticaudum, Phialophora cf. hyalina, and Morchella septimelata.</title>
        <authorList>
            <person name="Wingfield B.D."/>
            <person name="Bills G.F."/>
            <person name="Dong Y."/>
            <person name="Huang W."/>
            <person name="Nel W.J."/>
            <person name="Swalarsk-Parry B.S."/>
            <person name="Vaghefi N."/>
            <person name="Wilken P.M."/>
            <person name="An Z."/>
            <person name="de Beer Z.W."/>
            <person name="De Vos L."/>
            <person name="Chen L."/>
            <person name="Duong T.A."/>
            <person name="Gao Y."/>
            <person name="Hammerbacher A."/>
            <person name="Kikkert J.R."/>
            <person name="Li Y."/>
            <person name="Li H."/>
            <person name="Li K."/>
            <person name="Li Q."/>
            <person name="Liu X."/>
            <person name="Ma X."/>
            <person name="Naidoo K."/>
            <person name="Pethybridge S.J."/>
            <person name="Sun J."/>
            <person name="Steenkamp E.T."/>
            <person name="van der Nest M.A."/>
            <person name="van Wyk S."/>
            <person name="Wingfield M.J."/>
            <person name="Xiong C."/>
            <person name="Yue Q."/>
            <person name="Zhang X."/>
        </authorList>
    </citation>
    <scope>NUCLEOTIDE SEQUENCE [LARGE SCALE GENOMIC DNA]</scope>
    <source>
        <strain evidence="6 7">BP5796</strain>
    </source>
</reference>
<dbReference type="Pfam" id="PF00400">
    <property type="entry name" value="WD40"/>
    <property type="match status" value="6"/>
</dbReference>
<dbReference type="SUPFAM" id="SSF50978">
    <property type="entry name" value="WD40 repeat-like"/>
    <property type="match status" value="1"/>
</dbReference>
<keyword evidence="2" id="KW-0677">Repeat</keyword>
<evidence type="ECO:0000313" key="6">
    <source>
        <dbReference type="EMBL" id="RDW85430.1"/>
    </source>
</evidence>
<feature type="repeat" description="WD" evidence="3">
    <location>
        <begin position="1070"/>
        <end position="1111"/>
    </location>
</feature>
<sequence>MAQDDIPRLLASYSDNLDSYRSVEEEVKQVCETKLTEAGIRHLWQSRVKDIKSLENKLRERSRKRKRGNESPITNLDGIVDLVAGRVILFSVQDINPITELLKSNFILTEEPIQHPTSAQNIGRAERFRGYDGLHFRVRRKTPPDGPYQPYPHLVVEIQVVHIIMWLFNEQEHDQVYKGDGSTSIETIRSLEMLKGIANLYAEAFYQYESISQGNNRNGIPKRLQDFEYYIEQSRDLDRCILGSEAPQRSSSNDIASTDSNSLKNLIGILVEALQNSGKEDKGDDYHEASSLLDRLPYADEAPFNSYHRQHEPRCLPETRVGVLREIFDWADRHDNHFIFWLNGFAGTGKSTIARTIALDFHSKKHLGASFFFSRGVGNISHAGRFVTSIAVQLARSIPPLKQHICNAIRERGDIASQSLHDQWHQLVLRPLSKLDAHGPPSTYIIVIDALDECDSSPHIGTILQLIAEARSLRKVRLRVFLTSRPEVPVRCGFYNTPQTEHQEFILHNISSPIIDHDISIFLVYELAVIQQEYILDATWPGEEVVERLVRKASGLFIWAATACRFIQGGRDFAADRLSIVLGDNSSNENSSTDDSSAEDDSIDDSTVSPEVQLNKIYLAVLQNSLRNYTRHERKHKYKRLREATGAIALLFSPLSVLSLANLLHIPKDEISRTLNDLHSILDIPKDPARPIRLHHPSFRDFLLSKDNCSDSKLRVEEKQSHRKLADNCIRLMSSSLKQDICGQKAPGTRVTDVTSSPIEQYIPSEVRYACLYWVRHIQKSNIQLFDHDQVHQFLQVHLLHWLEALSWTRSLSSGIVMIAKLEKRLKANESPDLYAFIHDTLRFVRHYQLLIEDTPLQLYCSALIFAPGESIFRRQFKKYIPPWIQSKPKMKELWNAALQTLEGHADVVASVAFSPDGKQVVSGSWDKTVRLWDATTGALLQMLEGHTDVVESVAFSPDGKQVVSGSWDRTVRLWDAPTGVLLQTLKGHSYVVKSVAFSPDGKQILSGSSDQTVRLWDAATGALLQTLEGHTDMVESVAFSPDGKQVVSGSWDKTVRLWDTSTGVLLQTLEGYTNVVESVAFSPDGKQVVSGSMGGTVRLWDTSTGALIQTLEGYTSDLTSVAFLPDGKLIPILAVLNQWVVAGKANILWLPPDYQHTAIDIQSRNLALGHASGGISIFNFSSGSELIISEVEYVRRKSRNS</sequence>
<dbReference type="Pfam" id="PF24883">
    <property type="entry name" value="NPHP3_N"/>
    <property type="match status" value="1"/>
</dbReference>
<dbReference type="Gene3D" id="2.130.10.10">
    <property type="entry name" value="YVTN repeat-like/Quinoprotein amine dehydrogenase"/>
    <property type="match status" value="3"/>
</dbReference>
<dbReference type="PROSITE" id="PS50294">
    <property type="entry name" value="WD_REPEATS_REGION"/>
    <property type="match status" value="5"/>
</dbReference>
<dbReference type="PRINTS" id="PR00320">
    <property type="entry name" value="GPROTEINBRPT"/>
</dbReference>
<feature type="repeat" description="WD" evidence="3">
    <location>
        <begin position="986"/>
        <end position="1027"/>
    </location>
</feature>
<dbReference type="SMART" id="SM00954">
    <property type="entry name" value="RelA_SpoT"/>
    <property type="match status" value="1"/>
</dbReference>
<dbReference type="InterPro" id="IPR007685">
    <property type="entry name" value="RelA_SpoT"/>
</dbReference>
<feature type="domain" description="RelA/SpoT" evidence="5">
    <location>
        <begin position="46"/>
        <end position="183"/>
    </location>
</feature>
<dbReference type="InterPro" id="IPR019775">
    <property type="entry name" value="WD40_repeat_CS"/>
</dbReference>
<dbReference type="Gene3D" id="3.40.50.300">
    <property type="entry name" value="P-loop containing nucleotide triphosphate hydrolases"/>
    <property type="match status" value="1"/>
</dbReference>
<dbReference type="GO" id="GO:0015969">
    <property type="term" value="P:guanosine tetraphosphate metabolic process"/>
    <property type="evidence" value="ECO:0007669"/>
    <property type="project" value="InterPro"/>
</dbReference>
<evidence type="ECO:0000256" key="2">
    <source>
        <dbReference type="ARBA" id="ARBA00022737"/>
    </source>
</evidence>
<dbReference type="EMBL" id="PDLN01000005">
    <property type="protein sequence ID" value="RDW85430.1"/>
    <property type="molecule type" value="Genomic_DNA"/>
</dbReference>